<keyword evidence="4" id="KW-0548">Nucleotidyltransferase</keyword>
<keyword evidence="5 6" id="KW-0238">DNA-binding</keyword>
<dbReference type="Proteomes" id="UP001595789">
    <property type="component" value="Unassembled WGS sequence"/>
</dbReference>
<evidence type="ECO:0000256" key="5">
    <source>
        <dbReference type="ARBA" id="ARBA00023125"/>
    </source>
</evidence>
<dbReference type="InterPro" id="IPR029494">
    <property type="entry name" value="DarT"/>
</dbReference>
<comment type="caution">
    <text evidence="8">The sequence shown here is derived from an EMBL/GenBank/DDBJ whole genome shotgun (WGS) entry which is preliminary data.</text>
</comment>
<keyword evidence="9" id="KW-1185">Reference proteome</keyword>
<evidence type="ECO:0000256" key="6">
    <source>
        <dbReference type="PROSITE-ProRule" id="PRU01362"/>
    </source>
</evidence>
<evidence type="ECO:0000256" key="3">
    <source>
        <dbReference type="ARBA" id="ARBA00022679"/>
    </source>
</evidence>
<evidence type="ECO:0000256" key="4">
    <source>
        <dbReference type="ARBA" id="ARBA00022695"/>
    </source>
</evidence>
<evidence type="ECO:0000313" key="9">
    <source>
        <dbReference type="Proteomes" id="UP001595789"/>
    </source>
</evidence>
<dbReference type="PROSITE" id="PS52018">
    <property type="entry name" value="DART"/>
    <property type="match status" value="1"/>
</dbReference>
<evidence type="ECO:0000256" key="1">
    <source>
        <dbReference type="ARBA" id="ARBA00022649"/>
    </source>
</evidence>
<keyword evidence="3" id="KW-0808">Transferase</keyword>
<organism evidence="8 9">
    <name type="scientific">Pedobacter lithocola</name>
    <dbReference type="NCBI Taxonomy" id="1908239"/>
    <lineage>
        <taxon>Bacteria</taxon>
        <taxon>Pseudomonadati</taxon>
        <taxon>Bacteroidota</taxon>
        <taxon>Sphingobacteriia</taxon>
        <taxon>Sphingobacteriales</taxon>
        <taxon>Sphingobacteriaceae</taxon>
        <taxon>Pedobacter</taxon>
    </lineage>
</organism>
<dbReference type="EMBL" id="JBHSBW010000016">
    <property type="protein sequence ID" value="MFC4213545.1"/>
    <property type="molecule type" value="Genomic_DNA"/>
</dbReference>
<sequence length="67" mass="7792">MAGSIPNPLWLYRIIHCDNLEYILKNGIYVRGHKNQDPNYVNIGNLDIINVRDNFEVKLDGYVDKSE</sequence>
<accession>A0ABV8PHL5</accession>
<dbReference type="Pfam" id="PF14487">
    <property type="entry name" value="DarT"/>
    <property type="match status" value="1"/>
</dbReference>
<protein>
    <submittedName>
        <fullName evidence="8">DarT ssDNA thymidine ADP-ribosyltransferase family protein</fullName>
    </submittedName>
</protein>
<keyword evidence="1 6" id="KW-1277">Toxin-antitoxin system</keyword>
<gene>
    <name evidence="8" type="ORF">ACFOWA_20310</name>
</gene>
<dbReference type="RefSeq" id="WP_378988846.1">
    <property type="nucleotide sequence ID" value="NZ_JBHSBW010000016.1"/>
</dbReference>
<feature type="domain" description="DarT" evidence="7">
    <location>
        <begin position="9"/>
        <end position="67"/>
    </location>
</feature>
<keyword evidence="2" id="KW-0328">Glycosyltransferase</keyword>
<reference evidence="9" key="1">
    <citation type="journal article" date="2019" name="Int. J. Syst. Evol. Microbiol.">
        <title>The Global Catalogue of Microorganisms (GCM) 10K type strain sequencing project: providing services to taxonomists for standard genome sequencing and annotation.</title>
        <authorList>
            <consortium name="The Broad Institute Genomics Platform"/>
            <consortium name="The Broad Institute Genome Sequencing Center for Infectious Disease"/>
            <person name="Wu L."/>
            <person name="Ma J."/>
        </authorList>
    </citation>
    <scope>NUCLEOTIDE SEQUENCE [LARGE SCALE GENOMIC DNA]</scope>
    <source>
        <strain evidence="9">CCM 8691</strain>
    </source>
</reference>
<evidence type="ECO:0000313" key="8">
    <source>
        <dbReference type="EMBL" id="MFC4213545.1"/>
    </source>
</evidence>
<proteinExistence type="inferred from homology"/>
<evidence type="ECO:0000256" key="2">
    <source>
        <dbReference type="ARBA" id="ARBA00022676"/>
    </source>
</evidence>
<evidence type="ECO:0000259" key="7">
    <source>
        <dbReference type="PROSITE" id="PS52018"/>
    </source>
</evidence>
<name>A0ABV8PHL5_9SPHI</name>
<comment type="caution">
    <text evidence="6">Lacks conserved residue(s) required for the propagation of feature annotation.</text>
</comment>
<comment type="similarity">
    <text evidence="6">Belongs to the DarT ADP-ribosyltransferase family.</text>
</comment>